<accession>A0A3Q7IHU9</accession>
<sequence length="141" mass="16270">MPMCRSEVLLSTLQKKNGNYVNEEGKILDDKISEHLLEDQEQGATLGVPLKILVHPMMPLEKCMELNILVVLGNTPHQRVEELQKHVKTLEEKLTGYEETKKKLEESKKRLAKKENHLETLHRFLQVEFGNELPSFNIDSP</sequence>
<dbReference type="Gramene" id="Solyc10g061950.2.1">
    <property type="protein sequence ID" value="Solyc10g061950.2.1"/>
    <property type="gene ID" value="Solyc10g061950.2"/>
</dbReference>
<reference evidence="2" key="1">
    <citation type="journal article" date="2012" name="Nature">
        <title>The tomato genome sequence provides insights into fleshy fruit evolution.</title>
        <authorList>
            <consortium name="Tomato Genome Consortium"/>
        </authorList>
    </citation>
    <scope>NUCLEOTIDE SEQUENCE [LARGE SCALE GENOMIC DNA]</scope>
    <source>
        <strain evidence="2">cv. Heinz 1706</strain>
    </source>
</reference>
<name>A0A3Q7IHU9_SOLLC</name>
<reference evidence="2" key="2">
    <citation type="submission" date="2019-01" db="UniProtKB">
        <authorList>
            <consortium name="EnsemblPlants"/>
        </authorList>
    </citation>
    <scope>IDENTIFICATION</scope>
    <source>
        <strain evidence="2">cv. Heinz 1706</strain>
    </source>
</reference>
<organism evidence="2">
    <name type="scientific">Solanum lycopersicum</name>
    <name type="common">Tomato</name>
    <name type="synonym">Lycopersicon esculentum</name>
    <dbReference type="NCBI Taxonomy" id="4081"/>
    <lineage>
        <taxon>Eukaryota</taxon>
        <taxon>Viridiplantae</taxon>
        <taxon>Streptophyta</taxon>
        <taxon>Embryophyta</taxon>
        <taxon>Tracheophyta</taxon>
        <taxon>Spermatophyta</taxon>
        <taxon>Magnoliopsida</taxon>
        <taxon>eudicotyledons</taxon>
        <taxon>Gunneridae</taxon>
        <taxon>Pentapetalae</taxon>
        <taxon>asterids</taxon>
        <taxon>lamiids</taxon>
        <taxon>Solanales</taxon>
        <taxon>Solanaceae</taxon>
        <taxon>Solanoideae</taxon>
        <taxon>Solaneae</taxon>
        <taxon>Solanum</taxon>
        <taxon>Solanum subgen. Lycopersicon</taxon>
    </lineage>
</organism>
<dbReference type="InParanoid" id="A0A3Q7IHU9"/>
<dbReference type="AlphaFoldDB" id="A0A3Q7IHU9"/>
<protein>
    <submittedName>
        <fullName evidence="2">Uncharacterized protein</fullName>
    </submittedName>
</protein>
<feature type="coiled-coil region" evidence="1">
    <location>
        <begin position="80"/>
        <end position="121"/>
    </location>
</feature>
<dbReference type="PaxDb" id="4081-Solyc10g061950.1.1"/>
<evidence type="ECO:0000313" key="3">
    <source>
        <dbReference type="Proteomes" id="UP000004994"/>
    </source>
</evidence>
<dbReference type="EnsemblPlants" id="Solyc10g061950.2.1">
    <property type="protein sequence ID" value="Solyc10g061950.2.1"/>
    <property type="gene ID" value="Solyc10g061950.2"/>
</dbReference>
<evidence type="ECO:0000313" key="2">
    <source>
        <dbReference type="EnsemblPlants" id="Solyc10g061950.2.1"/>
    </source>
</evidence>
<dbReference type="Proteomes" id="UP000004994">
    <property type="component" value="Chromosome 10"/>
</dbReference>
<proteinExistence type="predicted"/>
<keyword evidence="1" id="KW-0175">Coiled coil</keyword>
<keyword evidence="3" id="KW-1185">Reference proteome</keyword>
<evidence type="ECO:0000256" key="1">
    <source>
        <dbReference type="SAM" id="Coils"/>
    </source>
</evidence>